<name>C8P8I3_9LACO</name>
<evidence type="ECO:0000313" key="1">
    <source>
        <dbReference type="EMBL" id="EEW53197.1"/>
    </source>
</evidence>
<comment type="caution">
    <text evidence="1">The sequence shown here is derived from an EMBL/GenBank/DDBJ whole genome shotgun (WGS) entry which is preliminary data.</text>
</comment>
<gene>
    <name evidence="1" type="ORF">HMPREF0494_1627</name>
</gene>
<accession>C8P8I3</accession>
<sequence length="60" mass="6741">MLVVALQTGTAKGSTKLTFAEEIGRFLNGSTANHKSVYNEFAWEHLGRALLKHSFSWEKM</sequence>
<evidence type="ECO:0000313" key="2">
    <source>
        <dbReference type="Proteomes" id="UP000003675"/>
    </source>
</evidence>
<organism evidence="1 2">
    <name type="scientific">Limosilactobacillus antri DSM 16041</name>
    <dbReference type="NCBI Taxonomy" id="525309"/>
    <lineage>
        <taxon>Bacteria</taxon>
        <taxon>Bacillati</taxon>
        <taxon>Bacillota</taxon>
        <taxon>Bacilli</taxon>
        <taxon>Lactobacillales</taxon>
        <taxon>Lactobacillaceae</taxon>
        <taxon>Limosilactobacillus</taxon>
    </lineage>
</organism>
<dbReference type="EMBL" id="ACLL01000047">
    <property type="protein sequence ID" value="EEW53197.1"/>
    <property type="molecule type" value="Genomic_DNA"/>
</dbReference>
<proteinExistence type="predicted"/>
<dbReference type="STRING" id="525309.HMPREF0494_1627"/>
<protein>
    <submittedName>
        <fullName evidence="1">Uncharacterized protein</fullName>
    </submittedName>
</protein>
<dbReference type="Proteomes" id="UP000003675">
    <property type="component" value="Unassembled WGS sequence"/>
</dbReference>
<dbReference type="HOGENOM" id="CLU_2935588_0_0_9"/>
<reference evidence="1 2" key="1">
    <citation type="submission" date="2009-09" db="EMBL/GenBank/DDBJ databases">
        <authorList>
            <person name="Qin X."/>
            <person name="Bachman B."/>
            <person name="Battles P."/>
            <person name="Bell A."/>
            <person name="Bess C."/>
            <person name="Bickham C."/>
            <person name="Chaboub L."/>
            <person name="Chen D."/>
            <person name="Coyle M."/>
            <person name="Deiros D.R."/>
            <person name="Dinh H."/>
            <person name="Forbes L."/>
            <person name="Fowler G."/>
            <person name="Francisco L."/>
            <person name="Fu Q."/>
            <person name="Gubbala S."/>
            <person name="Hale W."/>
            <person name="Han Y."/>
            <person name="Hemphill L."/>
            <person name="Highlander S.K."/>
            <person name="Hirani K."/>
            <person name="Hogues M."/>
            <person name="Jackson L."/>
            <person name="Jakkamsetti A."/>
            <person name="Javaid M."/>
            <person name="Jiang H."/>
            <person name="Korchina V."/>
            <person name="Kovar C."/>
            <person name="Lara F."/>
            <person name="Lee S."/>
            <person name="Mata R."/>
            <person name="Mathew T."/>
            <person name="Moen C."/>
            <person name="Morales K."/>
            <person name="Munidasa M."/>
            <person name="Nazareth L."/>
            <person name="Ngo R."/>
            <person name="Nguyen L."/>
            <person name="Okwuonu G."/>
            <person name="Ongeri F."/>
            <person name="Patil S."/>
            <person name="Petrosino J."/>
            <person name="Pham C."/>
            <person name="Pham P."/>
            <person name="Pu L.-L."/>
            <person name="Puazo M."/>
            <person name="Raj R."/>
            <person name="Reid J."/>
            <person name="Rouhana J."/>
            <person name="Saada N."/>
            <person name="Shang Y."/>
            <person name="Simmons D."/>
            <person name="Thornton R."/>
            <person name="Warren J."/>
            <person name="Weissenberger G."/>
            <person name="Zhang J."/>
            <person name="Zhang L."/>
            <person name="Zhou C."/>
            <person name="Zhu D."/>
            <person name="Muzny D."/>
            <person name="Worley K."/>
            <person name="Gibbs R."/>
        </authorList>
    </citation>
    <scope>NUCLEOTIDE SEQUENCE [LARGE SCALE GENOMIC DNA]</scope>
    <source>
        <strain evidence="1 2">DSM 16041</strain>
    </source>
</reference>
<dbReference type="AlphaFoldDB" id="C8P8I3"/>